<gene>
    <name evidence="2" type="ORF">NQ317_015365</name>
</gene>
<comment type="caution">
    <text evidence="2">The sequence shown here is derived from an EMBL/GenBank/DDBJ whole genome shotgun (WGS) entry which is preliminary data.</text>
</comment>
<dbReference type="Gene3D" id="3.80.10.10">
    <property type="entry name" value="Ribonuclease Inhibitor"/>
    <property type="match status" value="1"/>
</dbReference>
<proteinExistence type="predicted"/>
<reference evidence="2" key="1">
    <citation type="journal article" date="2023" name="Insect Mol. Biol.">
        <title>Genome sequencing provides insights into the evolution of gene families encoding plant cell wall-degrading enzymes in longhorned beetles.</title>
        <authorList>
            <person name="Shin N.R."/>
            <person name="Okamura Y."/>
            <person name="Kirsch R."/>
            <person name="Pauchet Y."/>
        </authorList>
    </citation>
    <scope>NUCLEOTIDE SEQUENCE</scope>
    <source>
        <strain evidence="2">MMC_N1</strain>
    </source>
</reference>
<organism evidence="2 3">
    <name type="scientific">Molorchus minor</name>
    <dbReference type="NCBI Taxonomy" id="1323400"/>
    <lineage>
        <taxon>Eukaryota</taxon>
        <taxon>Metazoa</taxon>
        <taxon>Ecdysozoa</taxon>
        <taxon>Arthropoda</taxon>
        <taxon>Hexapoda</taxon>
        <taxon>Insecta</taxon>
        <taxon>Pterygota</taxon>
        <taxon>Neoptera</taxon>
        <taxon>Endopterygota</taxon>
        <taxon>Coleoptera</taxon>
        <taxon>Polyphaga</taxon>
        <taxon>Cucujiformia</taxon>
        <taxon>Chrysomeloidea</taxon>
        <taxon>Cerambycidae</taxon>
        <taxon>Lamiinae</taxon>
        <taxon>Monochamini</taxon>
        <taxon>Molorchus</taxon>
    </lineage>
</organism>
<name>A0ABQ9JDP2_9CUCU</name>
<dbReference type="EMBL" id="JAPWTJ010000772">
    <property type="protein sequence ID" value="KAJ8975743.1"/>
    <property type="molecule type" value="Genomic_DNA"/>
</dbReference>
<keyword evidence="1" id="KW-0812">Transmembrane</keyword>
<protein>
    <submittedName>
        <fullName evidence="2">Uncharacterized protein</fullName>
    </submittedName>
</protein>
<evidence type="ECO:0000313" key="2">
    <source>
        <dbReference type="EMBL" id="KAJ8975743.1"/>
    </source>
</evidence>
<dbReference type="InterPro" id="IPR032675">
    <property type="entry name" value="LRR_dom_sf"/>
</dbReference>
<keyword evidence="1" id="KW-1133">Transmembrane helix</keyword>
<accession>A0ABQ9JDP2</accession>
<evidence type="ECO:0000313" key="3">
    <source>
        <dbReference type="Proteomes" id="UP001162164"/>
    </source>
</evidence>
<dbReference type="Proteomes" id="UP001162164">
    <property type="component" value="Unassembled WGS sequence"/>
</dbReference>
<keyword evidence="1" id="KW-0472">Membrane</keyword>
<dbReference type="SUPFAM" id="SSF52058">
    <property type="entry name" value="L domain-like"/>
    <property type="match status" value="1"/>
</dbReference>
<keyword evidence="3" id="KW-1185">Reference proteome</keyword>
<evidence type="ECO:0000256" key="1">
    <source>
        <dbReference type="SAM" id="Phobius"/>
    </source>
</evidence>
<feature type="transmembrane region" description="Helical" evidence="1">
    <location>
        <begin position="387"/>
        <end position="411"/>
    </location>
</feature>
<sequence>MEPKKIVIERKAFYNIDSSSLLIEIQNCDELIIKAGAFEYIQSSVSIEIISTNFVTIQQAAFSKLYNSTFKDIKRMTLSEGSFDFKNQGNIGKHGPVTVISFDNVFIPVIPKEAFLTSLASVSFRNCIIGDLQTEAFKATEISAVMMINSSLNCIQEKAFTERTLIFDFKISKCNISKLQSKAILAAIANLTLSHSMITDVESRAIVTTVAKVEITDNQIFNFQTHGFVFNNWNRITIDNNIIKHLHSDFIEAPLNPDVERFSFKGNEIYILDQAALSFLSDLDERLIIFNDNYFNQSCDCKIDKWLEEITNNSKTIQAVMATSFCPVNEFLSQCFSLPVGIINIKNFTERSCSNFTICEPYNGETRTIDTTSKIFLQQDETEKQNWLIFIITIVALLITVIIVTSIILLIRGSRWLKRKGYFRNMHYQNNDQSNDDENTIVTVDENEKLDVPEEITLEFLQLLWTRLEDPATHQDASEMVERLYEMFVIEDGYENNNRQDEEAHLYEELGNLNLQNAPPPYEEERPQTSTEAKSILKLMGEKLNLQTDEQRPINTASALVGDYSEPTDAAIHLYSELKNKNEKKCW</sequence>